<dbReference type="InterPro" id="IPR004358">
    <property type="entry name" value="Sig_transdc_His_kin-like_C"/>
</dbReference>
<sequence>MGRARILIVEDESIVALNIQNRLEGIGYTVVANLTSGEAAIQSVEETHPDLVLMDIKLKGKVDGIEAAGQIRSRFHIPVVYLTAYTDEETINRAKVSQSYGYILKPFEARDLCTTIEVALYNHQMEQQRYEREKWLATTLRSIGDAVITTDSQGLITFMNPVAEALTCWKQEEVLGNDLTQVFQAINERTRETINNPVTLALQKGVSVDLENHTLLITKDGREIPIDDSAAPIKNDEGKITGAVLVFHDITEQQQAHATLQQTNEELGNRVEESNAQLRQINEQLRAEIERRQHLENELIFALEKERELNELKSRIVATVSHEYRTPLTTILTSTELLEHYSLKWTEERKKKHFERIKIAVQYLTKLVNDVLLVNQAEARTIQFTPAPVDVESIVRELVTEFRSNTEHQHTINVEYQGAVTNVLLDEKLVRSMLRNLLSNAINYSPEGSEIQLELIFQHDELVFRISDQGIGISPTDQAHIFNAFFRGNNVGTAPGVGLGLVIIKECANLHNGRVVVDSELGRGTTFTISLPLHSQVNSKRE</sequence>
<proteinExistence type="predicted"/>
<dbReference type="Gene3D" id="3.30.450.20">
    <property type="entry name" value="PAS domain"/>
    <property type="match status" value="1"/>
</dbReference>
<dbReference type="EC" id="2.7.13.3" evidence="2"/>
<dbReference type="InterPro" id="IPR013767">
    <property type="entry name" value="PAS_fold"/>
</dbReference>
<keyword evidence="6" id="KW-0902">Two-component regulatory system</keyword>
<name>A0A951UBD3_9CYAN</name>
<accession>A0A951UBD3</accession>
<dbReference type="InterPro" id="IPR001610">
    <property type="entry name" value="PAC"/>
</dbReference>
<dbReference type="Pfam" id="PF00512">
    <property type="entry name" value="HisKA"/>
    <property type="match status" value="1"/>
</dbReference>
<feature type="domain" description="PAC" evidence="12">
    <location>
        <begin position="210"/>
        <end position="262"/>
    </location>
</feature>
<evidence type="ECO:0000256" key="4">
    <source>
        <dbReference type="ARBA" id="ARBA00022679"/>
    </source>
</evidence>
<dbReference type="SUPFAM" id="SSF55874">
    <property type="entry name" value="ATPase domain of HSP90 chaperone/DNA topoisomerase II/histidine kinase"/>
    <property type="match status" value="1"/>
</dbReference>
<evidence type="ECO:0000313" key="14">
    <source>
        <dbReference type="Proteomes" id="UP000753908"/>
    </source>
</evidence>
<keyword evidence="5" id="KW-0418">Kinase</keyword>
<dbReference type="SUPFAM" id="SSF55785">
    <property type="entry name" value="PYP-like sensor domain (PAS domain)"/>
    <property type="match status" value="1"/>
</dbReference>
<keyword evidence="8" id="KW-0175">Coiled coil</keyword>
<evidence type="ECO:0000256" key="2">
    <source>
        <dbReference type="ARBA" id="ARBA00012438"/>
    </source>
</evidence>
<evidence type="ECO:0000256" key="7">
    <source>
        <dbReference type="PROSITE-ProRule" id="PRU00169"/>
    </source>
</evidence>
<dbReference type="CDD" id="cd00075">
    <property type="entry name" value="HATPase"/>
    <property type="match status" value="1"/>
</dbReference>
<evidence type="ECO:0000256" key="3">
    <source>
        <dbReference type="ARBA" id="ARBA00022553"/>
    </source>
</evidence>
<dbReference type="InterPro" id="IPR003594">
    <property type="entry name" value="HATPase_dom"/>
</dbReference>
<dbReference type="GO" id="GO:0009927">
    <property type="term" value="F:histidine phosphotransfer kinase activity"/>
    <property type="evidence" value="ECO:0007669"/>
    <property type="project" value="TreeGrafter"/>
</dbReference>
<keyword evidence="4" id="KW-0808">Transferase</keyword>
<dbReference type="GO" id="GO:0006355">
    <property type="term" value="P:regulation of DNA-templated transcription"/>
    <property type="evidence" value="ECO:0007669"/>
    <property type="project" value="InterPro"/>
</dbReference>
<evidence type="ECO:0000256" key="5">
    <source>
        <dbReference type="ARBA" id="ARBA00022777"/>
    </source>
</evidence>
<dbReference type="CDD" id="cd00130">
    <property type="entry name" value="PAS"/>
    <property type="match status" value="1"/>
</dbReference>
<comment type="catalytic activity">
    <reaction evidence="1">
        <text>ATP + protein L-histidine = ADP + protein N-phospho-L-histidine.</text>
        <dbReference type="EC" id="2.7.13.3"/>
    </reaction>
</comment>
<dbReference type="PRINTS" id="PR00344">
    <property type="entry name" value="BCTRLSENSOR"/>
</dbReference>
<dbReference type="SMART" id="SM00387">
    <property type="entry name" value="HATPase_c"/>
    <property type="match status" value="1"/>
</dbReference>
<evidence type="ECO:0000313" key="13">
    <source>
        <dbReference type="EMBL" id="MBW4545536.1"/>
    </source>
</evidence>
<feature type="modified residue" description="4-aspartylphosphate" evidence="7">
    <location>
        <position position="55"/>
    </location>
</feature>
<dbReference type="SUPFAM" id="SSF47384">
    <property type="entry name" value="Homodimeric domain of signal transducing histidine kinase"/>
    <property type="match status" value="1"/>
</dbReference>
<evidence type="ECO:0000259" key="9">
    <source>
        <dbReference type="PROSITE" id="PS50109"/>
    </source>
</evidence>
<dbReference type="PANTHER" id="PTHR43047">
    <property type="entry name" value="TWO-COMPONENT HISTIDINE PROTEIN KINASE"/>
    <property type="match status" value="1"/>
</dbReference>
<dbReference type="PROSITE" id="PS50109">
    <property type="entry name" value="HIS_KIN"/>
    <property type="match status" value="1"/>
</dbReference>
<evidence type="ECO:0000256" key="6">
    <source>
        <dbReference type="ARBA" id="ARBA00023012"/>
    </source>
</evidence>
<dbReference type="CDD" id="cd17534">
    <property type="entry name" value="REC_DC-like"/>
    <property type="match status" value="1"/>
</dbReference>
<dbReference type="Gene3D" id="1.10.287.130">
    <property type="match status" value="1"/>
</dbReference>
<organism evidence="13 14">
    <name type="scientific">Symplocastrum torsivum CPER-KK1</name>
    <dbReference type="NCBI Taxonomy" id="450513"/>
    <lineage>
        <taxon>Bacteria</taxon>
        <taxon>Bacillati</taxon>
        <taxon>Cyanobacteriota</taxon>
        <taxon>Cyanophyceae</taxon>
        <taxon>Oscillatoriophycideae</taxon>
        <taxon>Oscillatoriales</taxon>
        <taxon>Microcoleaceae</taxon>
        <taxon>Symplocastrum</taxon>
    </lineage>
</organism>
<dbReference type="Pfam" id="PF02518">
    <property type="entry name" value="HATPase_c"/>
    <property type="match status" value="1"/>
</dbReference>
<evidence type="ECO:0000259" key="11">
    <source>
        <dbReference type="PROSITE" id="PS50112"/>
    </source>
</evidence>
<evidence type="ECO:0000256" key="1">
    <source>
        <dbReference type="ARBA" id="ARBA00000085"/>
    </source>
</evidence>
<dbReference type="Gene3D" id="3.40.50.2300">
    <property type="match status" value="1"/>
</dbReference>
<dbReference type="SMART" id="SM00086">
    <property type="entry name" value="PAC"/>
    <property type="match status" value="1"/>
</dbReference>
<dbReference type="InterPro" id="IPR036097">
    <property type="entry name" value="HisK_dim/P_sf"/>
</dbReference>
<dbReference type="Pfam" id="PF00989">
    <property type="entry name" value="PAS"/>
    <property type="match status" value="1"/>
</dbReference>
<dbReference type="InterPro" id="IPR000014">
    <property type="entry name" value="PAS"/>
</dbReference>
<dbReference type="SMART" id="SM00388">
    <property type="entry name" value="HisKA"/>
    <property type="match status" value="1"/>
</dbReference>
<dbReference type="SMART" id="SM00091">
    <property type="entry name" value="PAS"/>
    <property type="match status" value="1"/>
</dbReference>
<dbReference type="InterPro" id="IPR001789">
    <property type="entry name" value="Sig_transdc_resp-reg_receiver"/>
</dbReference>
<feature type="coiled-coil region" evidence="8">
    <location>
        <begin position="250"/>
        <end position="312"/>
    </location>
</feature>
<dbReference type="SUPFAM" id="SSF52172">
    <property type="entry name" value="CheY-like"/>
    <property type="match status" value="1"/>
</dbReference>
<comment type="caution">
    <text evidence="13">The sequence shown here is derived from an EMBL/GenBank/DDBJ whole genome shotgun (WGS) entry which is preliminary data.</text>
</comment>
<dbReference type="GO" id="GO:0000155">
    <property type="term" value="F:phosphorelay sensor kinase activity"/>
    <property type="evidence" value="ECO:0007669"/>
    <property type="project" value="InterPro"/>
</dbReference>
<evidence type="ECO:0000259" key="12">
    <source>
        <dbReference type="PROSITE" id="PS50113"/>
    </source>
</evidence>
<reference evidence="13" key="2">
    <citation type="journal article" date="2022" name="Microbiol. Resour. Announc.">
        <title>Metagenome Sequencing to Explore Phylogenomics of Terrestrial Cyanobacteria.</title>
        <authorList>
            <person name="Ward R.D."/>
            <person name="Stajich J.E."/>
            <person name="Johansen J.R."/>
            <person name="Huntemann M."/>
            <person name="Clum A."/>
            <person name="Foster B."/>
            <person name="Foster B."/>
            <person name="Roux S."/>
            <person name="Palaniappan K."/>
            <person name="Varghese N."/>
            <person name="Mukherjee S."/>
            <person name="Reddy T.B.K."/>
            <person name="Daum C."/>
            <person name="Copeland A."/>
            <person name="Chen I.A."/>
            <person name="Ivanova N.N."/>
            <person name="Kyrpides N.C."/>
            <person name="Shapiro N."/>
            <person name="Eloe-Fadrosh E.A."/>
            <person name="Pietrasiak N."/>
        </authorList>
    </citation>
    <scope>NUCLEOTIDE SEQUENCE</scope>
    <source>
        <strain evidence="13">CPER-KK1</strain>
    </source>
</reference>
<dbReference type="PANTHER" id="PTHR43047:SF72">
    <property type="entry name" value="OSMOSENSING HISTIDINE PROTEIN KINASE SLN1"/>
    <property type="match status" value="1"/>
</dbReference>
<dbReference type="InterPro" id="IPR005467">
    <property type="entry name" value="His_kinase_dom"/>
</dbReference>
<dbReference type="SMART" id="SM00448">
    <property type="entry name" value="REC"/>
    <property type="match status" value="1"/>
</dbReference>
<dbReference type="NCBIfam" id="TIGR00229">
    <property type="entry name" value="sensory_box"/>
    <property type="match status" value="1"/>
</dbReference>
<keyword evidence="3 7" id="KW-0597">Phosphoprotein</keyword>
<dbReference type="Gene3D" id="3.30.565.10">
    <property type="entry name" value="Histidine kinase-like ATPase, C-terminal domain"/>
    <property type="match status" value="1"/>
</dbReference>
<dbReference type="AlphaFoldDB" id="A0A951UBD3"/>
<dbReference type="Proteomes" id="UP000753908">
    <property type="component" value="Unassembled WGS sequence"/>
</dbReference>
<dbReference type="PROSITE" id="PS50113">
    <property type="entry name" value="PAC"/>
    <property type="match status" value="1"/>
</dbReference>
<feature type="domain" description="PAS" evidence="11">
    <location>
        <begin position="132"/>
        <end position="205"/>
    </location>
</feature>
<gene>
    <name evidence="13" type="ORF">KME25_13970</name>
</gene>
<dbReference type="PROSITE" id="PS50110">
    <property type="entry name" value="RESPONSE_REGULATORY"/>
    <property type="match status" value="1"/>
</dbReference>
<dbReference type="Pfam" id="PF00072">
    <property type="entry name" value="Response_reg"/>
    <property type="match status" value="1"/>
</dbReference>
<dbReference type="FunFam" id="3.30.565.10:FF:000006">
    <property type="entry name" value="Sensor histidine kinase WalK"/>
    <property type="match status" value="1"/>
</dbReference>
<evidence type="ECO:0000256" key="8">
    <source>
        <dbReference type="SAM" id="Coils"/>
    </source>
</evidence>
<reference evidence="13" key="1">
    <citation type="submission" date="2021-05" db="EMBL/GenBank/DDBJ databases">
        <authorList>
            <person name="Pietrasiak N."/>
            <person name="Ward R."/>
            <person name="Stajich J.E."/>
            <person name="Kurbessoian T."/>
        </authorList>
    </citation>
    <scope>NUCLEOTIDE SEQUENCE</scope>
    <source>
        <strain evidence="13">CPER-KK1</strain>
    </source>
</reference>
<dbReference type="InterPro" id="IPR011006">
    <property type="entry name" value="CheY-like_superfamily"/>
</dbReference>
<evidence type="ECO:0000259" key="10">
    <source>
        <dbReference type="PROSITE" id="PS50110"/>
    </source>
</evidence>
<dbReference type="InterPro" id="IPR000700">
    <property type="entry name" value="PAS-assoc_C"/>
</dbReference>
<dbReference type="CDD" id="cd00082">
    <property type="entry name" value="HisKA"/>
    <property type="match status" value="1"/>
</dbReference>
<dbReference type="InterPro" id="IPR035965">
    <property type="entry name" value="PAS-like_dom_sf"/>
</dbReference>
<feature type="domain" description="Histidine kinase" evidence="9">
    <location>
        <begin position="319"/>
        <end position="535"/>
    </location>
</feature>
<feature type="domain" description="Response regulatory" evidence="10">
    <location>
        <begin position="5"/>
        <end position="120"/>
    </location>
</feature>
<dbReference type="PROSITE" id="PS50112">
    <property type="entry name" value="PAS"/>
    <property type="match status" value="1"/>
</dbReference>
<dbReference type="InterPro" id="IPR036890">
    <property type="entry name" value="HATPase_C_sf"/>
</dbReference>
<dbReference type="GO" id="GO:0005886">
    <property type="term" value="C:plasma membrane"/>
    <property type="evidence" value="ECO:0007669"/>
    <property type="project" value="TreeGrafter"/>
</dbReference>
<dbReference type="InterPro" id="IPR003661">
    <property type="entry name" value="HisK_dim/P_dom"/>
</dbReference>
<dbReference type="EMBL" id="JAHHIF010000016">
    <property type="protein sequence ID" value="MBW4545536.1"/>
    <property type="molecule type" value="Genomic_DNA"/>
</dbReference>
<protein>
    <recommendedName>
        <fullName evidence="2">histidine kinase</fullName>
        <ecNumber evidence="2">2.7.13.3</ecNumber>
    </recommendedName>
</protein>